<protein>
    <submittedName>
        <fullName evidence="1">Uncharacterized protein</fullName>
    </submittedName>
</protein>
<dbReference type="RefSeq" id="WP_072822761.1">
    <property type="nucleotide sequence ID" value="NZ_LT670849.1"/>
</dbReference>
<name>A0A1M7UKV5_9BRAD</name>
<dbReference type="Proteomes" id="UP000184096">
    <property type="component" value="Chromosome I"/>
</dbReference>
<sequence>MKWFRKYIGNRDYSADLTVFKTFYDDLRSPAGMMMLVGSNRDFDYTVYVRIPEGLTGTFAEYEASGAPEEEQVMGLCGAPRDLLEHLKMKR</sequence>
<keyword evidence="2" id="KW-1185">Reference proteome</keyword>
<dbReference type="AlphaFoldDB" id="A0A1M7UKV5"/>
<reference evidence="2" key="1">
    <citation type="submission" date="2016-11" db="EMBL/GenBank/DDBJ databases">
        <authorList>
            <person name="Varghese N."/>
            <person name="Submissions S."/>
        </authorList>
    </citation>
    <scope>NUCLEOTIDE SEQUENCE [LARGE SCALE GENOMIC DNA]</scope>
    <source>
        <strain evidence="2">GAS401</strain>
    </source>
</reference>
<evidence type="ECO:0000313" key="2">
    <source>
        <dbReference type="Proteomes" id="UP000184096"/>
    </source>
</evidence>
<gene>
    <name evidence="1" type="ORF">SAMN05444170_5557</name>
</gene>
<dbReference type="EMBL" id="LT670849">
    <property type="protein sequence ID" value="SHN83588.1"/>
    <property type="molecule type" value="Genomic_DNA"/>
</dbReference>
<accession>A0A1M7UKV5</accession>
<proteinExistence type="predicted"/>
<organism evidence="1 2">
    <name type="scientific">Bradyrhizobium erythrophlei</name>
    <dbReference type="NCBI Taxonomy" id="1437360"/>
    <lineage>
        <taxon>Bacteria</taxon>
        <taxon>Pseudomonadati</taxon>
        <taxon>Pseudomonadota</taxon>
        <taxon>Alphaproteobacteria</taxon>
        <taxon>Hyphomicrobiales</taxon>
        <taxon>Nitrobacteraceae</taxon>
        <taxon>Bradyrhizobium</taxon>
    </lineage>
</organism>
<evidence type="ECO:0000313" key="1">
    <source>
        <dbReference type="EMBL" id="SHN83588.1"/>
    </source>
</evidence>